<feature type="transmembrane region" description="Helical" evidence="1">
    <location>
        <begin position="180"/>
        <end position="208"/>
    </location>
</feature>
<evidence type="ECO:0000313" key="2">
    <source>
        <dbReference type="EMBL" id="MBB3040264.1"/>
    </source>
</evidence>
<keyword evidence="1" id="KW-1133">Transmembrane helix</keyword>
<feature type="transmembrane region" description="Helical" evidence="1">
    <location>
        <begin position="20"/>
        <end position="37"/>
    </location>
</feature>
<feature type="transmembrane region" description="Helical" evidence="1">
    <location>
        <begin position="297"/>
        <end position="316"/>
    </location>
</feature>
<feature type="transmembrane region" description="Helical" evidence="1">
    <location>
        <begin position="92"/>
        <end position="115"/>
    </location>
</feature>
<keyword evidence="3" id="KW-1185">Reference proteome</keyword>
<keyword evidence="1" id="KW-0472">Membrane</keyword>
<feature type="transmembrane region" description="Helical" evidence="1">
    <location>
        <begin position="151"/>
        <end position="168"/>
    </location>
</feature>
<sequence length="605" mass="65108">MIGSGAGRAARPQRSAGRGVLLAGLLVVAVATAFRAWQLQGAWFFYDDFYFIQRALDGPLTWTYLVEPYNGHLMPAGALLTWLNAHADAMSFAYPAVQIVVGFALTGLAALRLVLRLFGVRWAALVPLVLFLFSPFLIPATIWWAAAVNQVPMLLAVIMALSSFVAYLRSPRWPALVATFAWMAVGLLFVERTLTGFVVLWLVALLYFTEGTFPDRLRQLWNRYRAAVVVQVVAVLVYLAAYAPFALNFDAGSVRSRPLFGVLRDLAGVAFPIGAAGGPLDWQVSGVTQSEVHPSQLLLVLSWVVLGVVVLASGMTRRHGLRAWLIPVAGLLANAALIAVSRAIYFGSAIALDLRFQTESALTVALAAGLAFLPVPGARQSAEPRPGATWSISRPSWVVGGLVGYLALAVASTASYPLRNLTDTSPERYYGNVAASMAEDPDAVLLNRTVPDWLWAPLAYPTNTYRHMFPMLSPGPQVATTVTDGGAVVDAAGRFRPITFVPQRTQRAAVGADGCFARALTARTTHVLDGPVLGPDWYLRLRYAAARDTDATLRIGDRTVDVRLERGEHTLITPAPGAYASVDVRVASGTACLERLEIGAVLPAG</sequence>
<keyword evidence="1" id="KW-0812">Transmembrane</keyword>
<evidence type="ECO:0000313" key="3">
    <source>
        <dbReference type="Proteomes" id="UP000589626"/>
    </source>
</evidence>
<dbReference type="Proteomes" id="UP000589626">
    <property type="component" value="Unassembled WGS sequence"/>
</dbReference>
<reference evidence="2 3" key="1">
    <citation type="submission" date="2020-08" db="EMBL/GenBank/DDBJ databases">
        <title>Sequencing the genomes of 1000 actinobacteria strains.</title>
        <authorList>
            <person name="Klenk H.-P."/>
        </authorList>
    </citation>
    <scope>NUCLEOTIDE SEQUENCE [LARGE SCALE GENOMIC DNA]</scope>
    <source>
        <strain evidence="2 3">DSM 105498</strain>
    </source>
</reference>
<feature type="transmembrane region" description="Helical" evidence="1">
    <location>
        <begin position="323"/>
        <end position="344"/>
    </location>
</feature>
<comment type="caution">
    <text evidence="2">The sequence shown here is derived from an EMBL/GenBank/DDBJ whole genome shotgun (WGS) entry which is preliminary data.</text>
</comment>
<feature type="transmembrane region" description="Helical" evidence="1">
    <location>
        <begin position="122"/>
        <end position="145"/>
    </location>
</feature>
<gene>
    <name evidence="2" type="ORF">FHU40_000065</name>
</gene>
<name>A0A7W4YYM5_9ACTN</name>
<feature type="transmembrane region" description="Helical" evidence="1">
    <location>
        <begin position="396"/>
        <end position="418"/>
    </location>
</feature>
<feature type="transmembrane region" description="Helical" evidence="1">
    <location>
        <begin position="228"/>
        <end position="247"/>
    </location>
</feature>
<protein>
    <recommendedName>
        <fullName evidence="4">Glycosyltransferase RgtA/B/C/D-like domain-containing protein</fullName>
    </recommendedName>
</protein>
<evidence type="ECO:0000256" key="1">
    <source>
        <dbReference type="SAM" id="Phobius"/>
    </source>
</evidence>
<feature type="transmembrane region" description="Helical" evidence="1">
    <location>
        <begin position="356"/>
        <end position="375"/>
    </location>
</feature>
<organism evidence="2 3">
    <name type="scientific">Nocardioides soli</name>
    <dbReference type="NCBI Taxonomy" id="1036020"/>
    <lineage>
        <taxon>Bacteria</taxon>
        <taxon>Bacillati</taxon>
        <taxon>Actinomycetota</taxon>
        <taxon>Actinomycetes</taxon>
        <taxon>Propionibacteriales</taxon>
        <taxon>Nocardioidaceae</taxon>
        <taxon>Nocardioides</taxon>
    </lineage>
</organism>
<accession>A0A7W4YYM5</accession>
<dbReference type="RefSeq" id="WP_183590315.1">
    <property type="nucleotide sequence ID" value="NZ_JACHWR010000001.1"/>
</dbReference>
<proteinExistence type="predicted"/>
<dbReference type="EMBL" id="JACHWR010000001">
    <property type="protein sequence ID" value="MBB3040264.1"/>
    <property type="molecule type" value="Genomic_DNA"/>
</dbReference>
<evidence type="ECO:0008006" key="4">
    <source>
        <dbReference type="Google" id="ProtNLM"/>
    </source>
</evidence>
<dbReference type="AlphaFoldDB" id="A0A7W4YYM5"/>